<dbReference type="InterPro" id="IPR017938">
    <property type="entry name" value="Riboflavin_synthase-like_b-brl"/>
</dbReference>
<dbReference type="Gene3D" id="2.40.30.10">
    <property type="entry name" value="Translation factors"/>
    <property type="match status" value="1"/>
</dbReference>
<evidence type="ECO:0000256" key="2">
    <source>
        <dbReference type="SAM" id="SignalP"/>
    </source>
</evidence>
<feature type="chain" id="PRO_5039031110" evidence="2">
    <location>
        <begin position="20"/>
        <end position="340"/>
    </location>
</feature>
<dbReference type="STRING" id="479433.Caci_4296"/>
<protein>
    <submittedName>
        <fullName evidence="4">Siderophore-interacting protein</fullName>
    </submittedName>
</protein>
<evidence type="ECO:0000256" key="1">
    <source>
        <dbReference type="SAM" id="MobiDB-lite"/>
    </source>
</evidence>
<sequence length="340" mass="36531" precursor="true">MTSSSSVTAVLAASAAASAISSVAPSPALFAETASASPLVHGAFRFFQARVLATRRLGPSMIRVTFGGEQLRDFDGGGRDQSFSLFLPQPGQYAPSVPFDAGDDWFAQWRATPEDERAIMRSYTVRSQDREHDEVDVDFVVHGTGNSSSTPAGPASRWAAEAVPGDRVVLLGPAFADNRSIGFQLPEQTDWVLIAADETALPAAAAILEWLPDGLRARAWIEVPDLKDTQELVSAADADITWLVRDTARRPGALLIEEIQGAAFPDGAPYAWLAGESGMVKTLRRHLVGERGIDRRLVEFSGYWRLGATEEDLRTEKISAAESTATESSEAAAQNAEEAL</sequence>
<dbReference type="SUPFAM" id="SSF63380">
    <property type="entry name" value="Riboflavin synthase domain-like"/>
    <property type="match status" value="1"/>
</dbReference>
<dbReference type="InterPro" id="IPR013113">
    <property type="entry name" value="SIP_FAD-bd"/>
</dbReference>
<dbReference type="InterPro" id="IPR017927">
    <property type="entry name" value="FAD-bd_FR_type"/>
</dbReference>
<reference evidence="4 5" key="1">
    <citation type="journal article" date="2009" name="Stand. Genomic Sci.">
        <title>Complete genome sequence of Catenulispora acidiphila type strain (ID 139908).</title>
        <authorList>
            <person name="Copeland A."/>
            <person name="Lapidus A."/>
            <person name="Glavina Del Rio T."/>
            <person name="Nolan M."/>
            <person name="Lucas S."/>
            <person name="Chen F."/>
            <person name="Tice H."/>
            <person name="Cheng J.F."/>
            <person name="Bruce D."/>
            <person name="Goodwin L."/>
            <person name="Pitluck S."/>
            <person name="Mikhailova N."/>
            <person name="Pati A."/>
            <person name="Ivanova N."/>
            <person name="Mavromatis K."/>
            <person name="Chen A."/>
            <person name="Palaniappan K."/>
            <person name="Chain P."/>
            <person name="Land M."/>
            <person name="Hauser L."/>
            <person name="Chang Y.J."/>
            <person name="Jeffries C.D."/>
            <person name="Chertkov O."/>
            <person name="Brettin T."/>
            <person name="Detter J.C."/>
            <person name="Han C."/>
            <person name="Ali Z."/>
            <person name="Tindall B.J."/>
            <person name="Goker M."/>
            <person name="Bristow J."/>
            <person name="Eisen J.A."/>
            <person name="Markowitz V."/>
            <person name="Hugenholtz P."/>
            <person name="Kyrpides N.C."/>
            <person name="Klenk H.P."/>
        </authorList>
    </citation>
    <scope>NUCLEOTIDE SEQUENCE [LARGE SCALE GENOMIC DNA]</scope>
    <source>
        <strain evidence="5">DSM 44928 / JCM 14897 / NBRC 102108 / NRRL B-24433 / ID139908</strain>
    </source>
</reference>
<dbReference type="HOGENOM" id="CLU_040923_2_1_11"/>
<organism evidence="4 5">
    <name type="scientific">Catenulispora acidiphila (strain DSM 44928 / JCM 14897 / NBRC 102108 / NRRL B-24433 / ID139908)</name>
    <dbReference type="NCBI Taxonomy" id="479433"/>
    <lineage>
        <taxon>Bacteria</taxon>
        <taxon>Bacillati</taxon>
        <taxon>Actinomycetota</taxon>
        <taxon>Actinomycetes</taxon>
        <taxon>Catenulisporales</taxon>
        <taxon>Catenulisporaceae</taxon>
        <taxon>Catenulispora</taxon>
    </lineage>
</organism>
<dbReference type="GO" id="GO:0016491">
    <property type="term" value="F:oxidoreductase activity"/>
    <property type="evidence" value="ECO:0007669"/>
    <property type="project" value="InterPro"/>
</dbReference>
<dbReference type="KEGG" id="cai:Caci_4296"/>
<dbReference type="InterPro" id="IPR039374">
    <property type="entry name" value="SIP_fam"/>
</dbReference>
<feature type="domain" description="FAD-binding FR-type" evidence="3">
    <location>
        <begin position="44"/>
        <end position="186"/>
    </location>
</feature>
<keyword evidence="2" id="KW-0732">Signal</keyword>
<dbReference type="Proteomes" id="UP000000851">
    <property type="component" value="Chromosome"/>
</dbReference>
<dbReference type="EMBL" id="CP001700">
    <property type="protein sequence ID" value="ACU73160.1"/>
    <property type="molecule type" value="Genomic_DNA"/>
</dbReference>
<dbReference type="Pfam" id="PF08021">
    <property type="entry name" value="FAD_binding_9"/>
    <property type="match status" value="1"/>
</dbReference>
<dbReference type="InterPro" id="IPR039261">
    <property type="entry name" value="FNR_nucleotide-bd"/>
</dbReference>
<dbReference type="PROSITE" id="PS51384">
    <property type="entry name" value="FAD_FR"/>
    <property type="match status" value="1"/>
</dbReference>
<feature type="signal peptide" evidence="2">
    <location>
        <begin position="1"/>
        <end position="19"/>
    </location>
</feature>
<keyword evidence="5" id="KW-1185">Reference proteome</keyword>
<dbReference type="Pfam" id="PF04954">
    <property type="entry name" value="SIP"/>
    <property type="match status" value="1"/>
</dbReference>
<accession>C7QJS2</accession>
<evidence type="ECO:0000313" key="4">
    <source>
        <dbReference type="EMBL" id="ACU73160.1"/>
    </source>
</evidence>
<dbReference type="OrthoDB" id="3291337at2"/>
<proteinExistence type="predicted"/>
<evidence type="ECO:0000313" key="5">
    <source>
        <dbReference type="Proteomes" id="UP000000851"/>
    </source>
</evidence>
<dbReference type="Gene3D" id="3.40.50.80">
    <property type="entry name" value="Nucleotide-binding domain of ferredoxin-NADP reductase (FNR) module"/>
    <property type="match status" value="1"/>
</dbReference>
<feature type="compositionally biased region" description="Low complexity" evidence="1">
    <location>
        <begin position="320"/>
        <end position="340"/>
    </location>
</feature>
<evidence type="ECO:0000259" key="3">
    <source>
        <dbReference type="PROSITE" id="PS51384"/>
    </source>
</evidence>
<dbReference type="CDD" id="cd06193">
    <property type="entry name" value="siderophore_interacting"/>
    <property type="match status" value="1"/>
</dbReference>
<dbReference type="eggNOG" id="COG2375">
    <property type="taxonomic scope" value="Bacteria"/>
</dbReference>
<dbReference type="AlphaFoldDB" id="C7QJS2"/>
<dbReference type="PANTHER" id="PTHR30157:SF0">
    <property type="entry name" value="NADPH-DEPENDENT FERRIC-CHELATE REDUCTASE"/>
    <property type="match status" value="1"/>
</dbReference>
<name>C7QJS2_CATAD</name>
<dbReference type="PANTHER" id="PTHR30157">
    <property type="entry name" value="FERRIC REDUCTASE, NADPH-DEPENDENT"/>
    <property type="match status" value="1"/>
</dbReference>
<dbReference type="InterPro" id="IPR007037">
    <property type="entry name" value="SIP_rossman_dom"/>
</dbReference>
<feature type="region of interest" description="Disordered" evidence="1">
    <location>
        <begin position="317"/>
        <end position="340"/>
    </location>
</feature>
<dbReference type="RefSeq" id="WP_015792889.1">
    <property type="nucleotide sequence ID" value="NC_013131.1"/>
</dbReference>
<gene>
    <name evidence="4" type="ordered locus">Caci_4296</name>
</gene>
<dbReference type="InParanoid" id="C7QJS2"/>